<dbReference type="Gene3D" id="3.30.2310.20">
    <property type="entry name" value="RelE-like"/>
    <property type="match status" value="1"/>
</dbReference>
<dbReference type="Pfam" id="PF15738">
    <property type="entry name" value="YafQ_toxin"/>
    <property type="match status" value="1"/>
</dbReference>
<evidence type="ECO:0000313" key="3">
    <source>
        <dbReference type="EMBL" id="KAA8821484.1"/>
    </source>
</evidence>
<protein>
    <submittedName>
        <fullName evidence="3">Type II toxin-antitoxin system mRNA interferase toxin, RelE/StbE family</fullName>
    </submittedName>
</protein>
<dbReference type="NCBIfam" id="TIGR02385">
    <property type="entry name" value="RelE_StbE"/>
    <property type="match status" value="1"/>
</dbReference>
<dbReference type="InterPro" id="IPR007712">
    <property type="entry name" value="RelE/ParE_toxin"/>
</dbReference>
<dbReference type="EMBL" id="RZOA01000028">
    <property type="protein sequence ID" value="KAA8821484.1"/>
    <property type="molecule type" value="Genomic_DNA"/>
</dbReference>
<proteinExistence type="predicted"/>
<evidence type="ECO:0000313" key="2">
    <source>
        <dbReference type="EMBL" id="KAA8821300.1"/>
    </source>
</evidence>
<organism evidence="3 4">
    <name type="scientific">Bifidobacterium vespertilionis</name>
    <dbReference type="NCBI Taxonomy" id="2562524"/>
    <lineage>
        <taxon>Bacteria</taxon>
        <taxon>Bacillati</taxon>
        <taxon>Actinomycetota</taxon>
        <taxon>Actinomycetes</taxon>
        <taxon>Bifidobacteriales</taxon>
        <taxon>Bifidobacteriaceae</taxon>
        <taxon>Bifidobacterium</taxon>
    </lineage>
</organism>
<dbReference type="EMBL" id="RZNZ01000004">
    <property type="protein sequence ID" value="KAA8821300.1"/>
    <property type="molecule type" value="Genomic_DNA"/>
</dbReference>
<dbReference type="AlphaFoldDB" id="A0A5J5DX63"/>
<accession>A0A5J5DX63</accession>
<gene>
    <name evidence="3" type="ORF">EM848_10815</name>
    <name evidence="2" type="ORF">EMO90_03855</name>
</gene>
<name>A0A5J5DX63_9BIFI</name>
<comment type="caution">
    <text evidence="3">The sequence shown here is derived from an EMBL/GenBank/DDBJ whole genome shotgun (WGS) entry which is preliminary data.</text>
</comment>
<evidence type="ECO:0000313" key="5">
    <source>
        <dbReference type="Proteomes" id="UP000374630"/>
    </source>
</evidence>
<evidence type="ECO:0000313" key="4">
    <source>
        <dbReference type="Proteomes" id="UP000345527"/>
    </source>
</evidence>
<dbReference type="InterPro" id="IPR035093">
    <property type="entry name" value="RelE/ParE_toxin_dom_sf"/>
</dbReference>
<keyword evidence="5" id="KW-1185">Reference proteome</keyword>
<dbReference type="OrthoDB" id="7030467at2"/>
<dbReference type="Proteomes" id="UP000345527">
    <property type="component" value="Unassembled WGS sequence"/>
</dbReference>
<reference evidence="4 5" key="1">
    <citation type="journal article" date="2019" name="Syst. Appl. Microbiol.">
        <title>Characterization of Bifidobacterium species in feaces of the Egyptian fruit bat: Description of B. vespertilionis sp. nov. and B. rousetti sp. nov.</title>
        <authorList>
            <person name="Modesto M."/>
            <person name="Satti M."/>
            <person name="Watanabe K."/>
            <person name="Puglisi E."/>
            <person name="Morelli L."/>
            <person name="Huang C.-H."/>
            <person name="Liou J.-S."/>
            <person name="Miyashita M."/>
            <person name="Tamura T."/>
            <person name="Saito S."/>
            <person name="Mori K."/>
            <person name="Huang L."/>
            <person name="Sciavilla P."/>
            <person name="Sandri C."/>
            <person name="Spiezio C."/>
            <person name="Vitali F."/>
            <person name="Cavalieri D."/>
            <person name="Perpetuini G."/>
            <person name="Tofalo R."/>
            <person name="Bonetti A."/>
            <person name="Arita M."/>
            <person name="Mattarelli P."/>
        </authorList>
    </citation>
    <scope>NUCLEOTIDE SEQUENCE [LARGE SCALE GENOMIC DNA]</scope>
    <source>
        <strain evidence="2 5">RST16</strain>
        <strain evidence="3 4">RST8</strain>
    </source>
</reference>
<dbReference type="SUPFAM" id="SSF143011">
    <property type="entry name" value="RelE-like"/>
    <property type="match status" value="1"/>
</dbReference>
<dbReference type="InterPro" id="IPR004386">
    <property type="entry name" value="Toxin_YafQ-like"/>
</dbReference>
<keyword evidence="1" id="KW-1277">Toxin-antitoxin system</keyword>
<dbReference type="Proteomes" id="UP000374630">
    <property type="component" value="Unassembled WGS sequence"/>
</dbReference>
<sequence length="102" mass="11976">MTYPIKFDSRFDVDYEWLSRTHPELCDDLDDAILLLHENGELPEGYRPHILDNPGGNYNGHWEFHLAGDIDVLVLYWRRGDHTVIRMVRIGTHSQLFQGELL</sequence>
<evidence type="ECO:0000256" key="1">
    <source>
        <dbReference type="ARBA" id="ARBA00022649"/>
    </source>
</evidence>
<dbReference type="RefSeq" id="WP_150354940.1">
    <property type="nucleotide sequence ID" value="NZ_JAFEJW010000002.1"/>
</dbReference>